<dbReference type="Proteomes" id="UP000639338">
    <property type="component" value="Unassembled WGS sequence"/>
</dbReference>
<dbReference type="AlphaFoldDB" id="A0A835CQJ8"/>
<reference evidence="1 2" key="1">
    <citation type="submission" date="2020-08" db="EMBL/GenBank/DDBJ databases">
        <title>Aphidius gifuensis genome sequencing and assembly.</title>
        <authorList>
            <person name="Du Z."/>
        </authorList>
    </citation>
    <scope>NUCLEOTIDE SEQUENCE [LARGE SCALE GENOMIC DNA]</scope>
    <source>
        <strain evidence="1">YNYX2018</strain>
        <tissue evidence="1">Adults</tissue>
    </source>
</reference>
<sequence length="103" mass="11509">MSQTSDAPEKQVQDVLLEINNVALKIKQKLTAINELTDSQGDMIMNVMEANKYLSDRAKDLGIKSIGELLKSTHDEDENNDILANLRINDLLKNLKEAQSLAK</sequence>
<organism evidence="1 2">
    <name type="scientific">Aphidius gifuensis</name>
    <name type="common">Parasitoid wasp</name>
    <dbReference type="NCBI Taxonomy" id="684658"/>
    <lineage>
        <taxon>Eukaryota</taxon>
        <taxon>Metazoa</taxon>
        <taxon>Ecdysozoa</taxon>
        <taxon>Arthropoda</taxon>
        <taxon>Hexapoda</taxon>
        <taxon>Insecta</taxon>
        <taxon>Pterygota</taxon>
        <taxon>Neoptera</taxon>
        <taxon>Endopterygota</taxon>
        <taxon>Hymenoptera</taxon>
        <taxon>Apocrita</taxon>
        <taxon>Ichneumonoidea</taxon>
        <taxon>Braconidae</taxon>
        <taxon>Aphidiinae</taxon>
        <taxon>Aphidius</taxon>
    </lineage>
</organism>
<keyword evidence="2" id="KW-1185">Reference proteome</keyword>
<gene>
    <name evidence="1" type="ORF">HCN44_000078</name>
</gene>
<evidence type="ECO:0000313" key="1">
    <source>
        <dbReference type="EMBL" id="KAF7990273.1"/>
    </source>
</evidence>
<dbReference type="OrthoDB" id="7682106at2759"/>
<comment type="caution">
    <text evidence="1">The sequence shown here is derived from an EMBL/GenBank/DDBJ whole genome shotgun (WGS) entry which is preliminary data.</text>
</comment>
<accession>A0A835CQJ8</accession>
<name>A0A835CQJ8_APHGI</name>
<evidence type="ECO:0000313" key="2">
    <source>
        <dbReference type="Proteomes" id="UP000639338"/>
    </source>
</evidence>
<protein>
    <submittedName>
        <fullName evidence="1">Uncharacterized protein</fullName>
    </submittedName>
</protein>
<proteinExistence type="predicted"/>
<dbReference type="EMBL" id="JACMRX010000004">
    <property type="protein sequence ID" value="KAF7990273.1"/>
    <property type="molecule type" value="Genomic_DNA"/>
</dbReference>